<evidence type="ECO:0000256" key="8">
    <source>
        <dbReference type="SAM" id="MobiDB-lite"/>
    </source>
</evidence>
<feature type="compositionally biased region" description="Low complexity" evidence="8">
    <location>
        <begin position="221"/>
        <end position="231"/>
    </location>
</feature>
<dbReference type="EMBL" id="JAYMYR010000007">
    <property type="protein sequence ID" value="KAK7352472.1"/>
    <property type="molecule type" value="Genomic_DNA"/>
</dbReference>
<dbReference type="Proteomes" id="UP001374584">
    <property type="component" value="Unassembled WGS sequence"/>
</dbReference>
<keyword evidence="1" id="KW-0479">Metal-binding</keyword>
<dbReference type="SMART" id="SM00355">
    <property type="entry name" value="ZnF_C2H2"/>
    <property type="match status" value="2"/>
</dbReference>
<evidence type="ECO:0000256" key="5">
    <source>
        <dbReference type="ARBA" id="ARBA00023015"/>
    </source>
</evidence>
<dbReference type="InterPro" id="IPR013087">
    <property type="entry name" value="Znf_C2H2_type"/>
</dbReference>
<dbReference type="InterPro" id="IPR036236">
    <property type="entry name" value="Znf_C2H2_sf"/>
</dbReference>
<evidence type="ECO:0000256" key="6">
    <source>
        <dbReference type="ARBA" id="ARBA00023163"/>
    </source>
</evidence>
<sequence length="330" mass="36057">MLMFAFLVHESESFLGEPMLFLVDNGRANLETEEKCTCHATSPNPHLLINPPHPQFSTLTLQLLTQNQPQPQKLLFLPSHNTTRQIQMALEALQSPTTANPSFSPFEEANLSYLDTPWAKRKRSKRARMDQQLQLQHPSCTEEEYLALCLIMLARGGSHRATAIPTTSKPALSDNNSAPLSAAKLTYKCSVCNKAFSSYQALGGHKASHRKLAGAAEDQPASSSVTTTSASNGGGRTHECSICHKTFPTGQALGGHKRCHYEGGGGNSAVTASEGVGSTHTGSHRDFDLNLPAFPDFPTRFFTDEEVSSPHPSKKPRLHLTIPKIEIPRY</sequence>
<reference evidence="10 11" key="1">
    <citation type="submission" date="2024-01" db="EMBL/GenBank/DDBJ databases">
        <title>The genomes of 5 underutilized Papilionoideae crops provide insights into root nodulation and disease resistanc.</title>
        <authorList>
            <person name="Jiang F."/>
        </authorList>
    </citation>
    <scope>NUCLEOTIDE SEQUENCE [LARGE SCALE GENOMIC DNA]</scope>
    <source>
        <strain evidence="10">JINMINGXINNONG_FW02</strain>
        <tissue evidence="10">Leaves</tissue>
    </source>
</reference>
<keyword evidence="2" id="KW-0677">Repeat</keyword>
<dbReference type="PANTHER" id="PTHR45988">
    <property type="entry name" value="C2H2 TYPE ZINC FINGER TRANSCRIPTION FACTOR FAMILY-RELATED"/>
    <property type="match status" value="1"/>
</dbReference>
<dbReference type="SUPFAM" id="SSF57667">
    <property type="entry name" value="beta-beta-alpha zinc fingers"/>
    <property type="match status" value="1"/>
</dbReference>
<dbReference type="PROSITE" id="PS00028">
    <property type="entry name" value="ZINC_FINGER_C2H2_1"/>
    <property type="match status" value="2"/>
</dbReference>
<dbReference type="GO" id="GO:0008270">
    <property type="term" value="F:zinc ion binding"/>
    <property type="evidence" value="ECO:0007669"/>
    <property type="project" value="UniProtKB-KW"/>
</dbReference>
<accession>A0AAN9QYD7</accession>
<keyword evidence="5" id="KW-0805">Transcription regulation</keyword>
<keyword evidence="3 7" id="KW-0863">Zinc-finger</keyword>
<proteinExistence type="predicted"/>
<dbReference type="GO" id="GO:0000976">
    <property type="term" value="F:transcription cis-regulatory region binding"/>
    <property type="evidence" value="ECO:0007669"/>
    <property type="project" value="TreeGrafter"/>
</dbReference>
<evidence type="ECO:0000313" key="10">
    <source>
        <dbReference type="EMBL" id="KAK7352472.1"/>
    </source>
</evidence>
<dbReference type="PROSITE" id="PS50157">
    <property type="entry name" value="ZINC_FINGER_C2H2_2"/>
    <property type="match status" value="2"/>
</dbReference>
<dbReference type="GO" id="GO:0003700">
    <property type="term" value="F:DNA-binding transcription factor activity"/>
    <property type="evidence" value="ECO:0007669"/>
    <property type="project" value="InterPro"/>
</dbReference>
<evidence type="ECO:0000256" key="1">
    <source>
        <dbReference type="ARBA" id="ARBA00022723"/>
    </source>
</evidence>
<protein>
    <recommendedName>
        <fullName evidence="9">C2H2-type domain-containing protein</fullName>
    </recommendedName>
</protein>
<comment type="caution">
    <text evidence="10">The sequence shown here is derived from an EMBL/GenBank/DDBJ whole genome shotgun (WGS) entry which is preliminary data.</text>
</comment>
<evidence type="ECO:0000256" key="7">
    <source>
        <dbReference type="PROSITE-ProRule" id="PRU00042"/>
    </source>
</evidence>
<name>A0AAN9QYD7_PHACN</name>
<evidence type="ECO:0000259" key="9">
    <source>
        <dbReference type="PROSITE" id="PS50157"/>
    </source>
</evidence>
<feature type="region of interest" description="Disordered" evidence="8">
    <location>
        <begin position="211"/>
        <end position="234"/>
    </location>
</feature>
<keyword evidence="6" id="KW-0804">Transcription</keyword>
<feature type="domain" description="C2H2-type" evidence="9">
    <location>
        <begin position="238"/>
        <end position="260"/>
    </location>
</feature>
<feature type="domain" description="C2H2-type" evidence="9">
    <location>
        <begin position="187"/>
        <end position="209"/>
    </location>
</feature>
<dbReference type="AlphaFoldDB" id="A0AAN9QYD7"/>
<evidence type="ECO:0000256" key="3">
    <source>
        <dbReference type="ARBA" id="ARBA00022771"/>
    </source>
</evidence>
<dbReference type="InterPro" id="IPR044653">
    <property type="entry name" value="AZF1/2/3-like"/>
</dbReference>
<dbReference type="GO" id="GO:0005634">
    <property type="term" value="C:nucleus"/>
    <property type="evidence" value="ECO:0007669"/>
    <property type="project" value="TreeGrafter"/>
</dbReference>
<evidence type="ECO:0000256" key="2">
    <source>
        <dbReference type="ARBA" id="ARBA00022737"/>
    </source>
</evidence>
<gene>
    <name evidence="10" type="ORF">VNO80_17894</name>
</gene>
<keyword evidence="4" id="KW-0862">Zinc</keyword>
<organism evidence="10 11">
    <name type="scientific">Phaseolus coccineus</name>
    <name type="common">Scarlet runner bean</name>
    <name type="synonym">Phaseolus multiflorus</name>
    <dbReference type="NCBI Taxonomy" id="3886"/>
    <lineage>
        <taxon>Eukaryota</taxon>
        <taxon>Viridiplantae</taxon>
        <taxon>Streptophyta</taxon>
        <taxon>Embryophyta</taxon>
        <taxon>Tracheophyta</taxon>
        <taxon>Spermatophyta</taxon>
        <taxon>Magnoliopsida</taxon>
        <taxon>eudicotyledons</taxon>
        <taxon>Gunneridae</taxon>
        <taxon>Pentapetalae</taxon>
        <taxon>rosids</taxon>
        <taxon>fabids</taxon>
        <taxon>Fabales</taxon>
        <taxon>Fabaceae</taxon>
        <taxon>Papilionoideae</taxon>
        <taxon>50 kb inversion clade</taxon>
        <taxon>NPAAA clade</taxon>
        <taxon>indigoferoid/millettioid clade</taxon>
        <taxon>Phaseoleae</taxon>
        <taxon>Phaseolus</taxon>
    </lineage>
</organism>
<dbReference type="PANTHER" id="PTHR45988:SF92">
    <property type="entry name" value="C2H2 TYPE ZINC FINGER TRANSCRIPTION FACTOR FAMILY-RELATED"/>
    <property type="match status" value="1"/>
</dbReference>
<dbReference type="Pfam" id="PF13912">
    <property type="entry name" value="zf-C2H2_6"/>
    <property type="match status" value="2"/>
</dbReference>
<evidence type="ECO:0000313" key="11">
    <source>
        <dbReference type="Proteomes" id="UP001374584"/>
    </source>
</evidence>
<keyword evidence="11" id="KW-1185">Reference proteome</keyword>
<evidence type="ECO:0000256" key="4">
    <source>
        <dbReference type="ARBA" id="ARBA00022833"/>
    </source>
</evidence>
<dbReference type="Gene3D" id="3.30.160.60">
    <property type="entry name" value="Classic Zinc Finger"/>
    <property type="match status" value="1"/>
</dbReference>